<feature type="compositionally biased region" description="Acidic residues" evidence="1">
    <location>
        <begin position="27"/>
        <end position="41"/>
    </location>
</feature>
<comment type="caution">
    <text evidence="2">The sequence shown here is derived from an EMBL/GenBank/DDBJ whole genome shotgun (WGS) entry which is preliminary data.</text>
</comment>
<feature type="region of interest" description="Disordered" evidence="1">
    <location>
        <begin position="1"/>
        <end position="64"/>
    </location>
</feature>
<accession>A0A225UHA8</accession>
<dbReference type="EMBL" id="NBNE01018290">
    <property type="protein sequence ID" value="OWY92340.1"/>
    <property type="molecule type" value="Genomic_DNA"/>
</dbReference>
<dbReference type="AlphaFoldDB" id="A0A225UHA8"/>
<keyword evidence="3" id="KW-1185">Reference proteome</keyword>
<name>A0A225UHA8_9STRA</name>
<feature type="compositionally biased region" description="Polar residues" evidence="1">
    <location>
        <begin position="7"/>
        <end position="18"/>
    </location>
</feature>
<organism evidence="2 3">
    <name type="scientific">Phytophthora megakarya</name>
    <dbReference type="NCBI Taxonomy" id="4795"/>
    <lineage>
        <taxon>Eukaryota</taxon>
        <taxon>Sar</taxon>
        <taxon>Stramenopiles</taxon>
        <taxon>Oomycota</taxon>
        <taxon>Peronosporomycetes</taxon>
        <taxon>Peronosporales</taxon>
        <taxon>Peronosporaceae</taxon>
        <taxon>Phytophthora</taxon>
    </lineage>
</organism>
<proteinExistence type="predicted"/>
<protein>
    <submittedName>
        <fullName evidence="2">Uncharacterized protein</fullName>
    </submittedName>
</protein>
<dbReference type="Proteomes" id="UP000198211">
    <property type="component" value="Unassembled WGS sequence"/>
</dbReference>
<evidence type="ECO:0000256" key="1">
    <source>
        <dbReference type="SAM" id="MobiDB-lite"/>
    </source>
</evidence>
<evidence type="ECO:0000313" key="2">
    <source>
        <dbReference type="EMBL" id="OWY92340.1"/>
    </source>
</evidence>
<gene>
    <name evidence="2" type="ORF">PHMEG_00038707</name>
</gene>
<reference evidence="3" key="1">
    <citation type="submission" date="2017-03" db="EMBL/GenBank/DDBJ databases">
        <title>Phytopthora megakarya and P. palmivora, two closely related causual agents of cacao black pod achieved similar genome size and gene model numbers by different mechanisms.</title>
        <authorList>
            <person name="Ali S."/>
            <person name="Shao J."/>
            <person name="Larry D.J."/>
            <person name="Kronmiller B."/>
            <person name="Shen D."/>
            <person name="Strem M.D."/>
            <person name="Melnick R.L."/>
            <person name="Guiltinan M.J."/>
            <person name="Tyler B.M."/>
            <person name="Meinhardt L.W."/>
            <person name="Bailey B.A."/>
        </authorList>
    </citation>
    <scope>NUCLEOTIDE SEQUENCE [LARGE SCALE GENOMIC DNA]</scope>
    <source>
        <strain evidence="3">zdho120</strain>
    </source>
</reference>
<sequence length="64" mass="6920">MNECSAPLSTPAPSSEQQAPDRARSEDEADPDLTMLDIEEEIAARDGGEVFPTFTIDPDSAPVW</sequence>
<evidence type="ECO:0000313" key="3">
    <source>
        <dbReference type="Proteomes" id="UP000198211"/>
    </source>
</evidence>